<dbReference type="Gene3D" id="2.60.40.380">
    <property type="entry name" value="Purple acid phosphatase-like, N-terminal"/>
    <property type="match status" value="1"/>
</dbReference>
<dbReference type="CDD" id="cd07389">
    <property type="entry name" value="MPP_PhoD"/>
    <property type="match status" value="1"/>
</dbReference>
<dbReference type="InterPro" id="IPR038607">
    <property type="entry name" value="PhoD-like_sf"/>
</dbReference>
<feature type="transmembrane region" description="Helical" evidence="1">
    <location>
        <begin position="23"/>
        <end position="43"/>
    </location>
</feature>
<feature type="domain" description="Phospholipase D N-terminal" evidence="3">
    <location>
        <begin position="67"/>
        <end position="168"/>
    </location>
</feature>
<keyword evidence="1" id="KW-1133">Transmembrane helix</keyword>
<dbReference type="InterPro" id="IPR018946">
    <property type="entry name" value="PhoD-like_MPP"/>
</dbReference>
<dbReference type="Gene3D" id="3.60.21.70">
    <property type="entry name" value="PhoD-like phosphatase"/>
    <property type="match status" value="1"/>
</dbReference>
<dbReference type="Pfam" id="PF16655">
    <property type="entry name" value="PhoD_N"/>
    <property type="match status" value="1"/>
</dbReference>
<accession>A0A9Q4IJ29</accession>
<comment type="caution">
    <text evidence="4">The sequence shown here is derived from an EMBL/GenBank/DDBJ whole genome shotgun (WGS) entry which is preliminary data.</text>
</comment>
<dbReference type="InterPro" id="IPR052900">
    <property type="entry name" value="Phospholipid_Metab_Enz"/>
</dbReference>
<evidence type="ECO:0000256" key="1">
    <source>
        <dbReference type="SAM" id="Phobius"/>
    </source>
</evidence>
<dbReference type="AlphaFoldDB" id="A0A9Q4IJ29"/>
<dbReference type="InterPro" id="IPR032093">
    <property type="entry name" value="PhoD_N"/>
</dbReference>
<evidence type="ECO:0000259" key="3">
    <source>
        <dbReference type="Pfam" id="PF16655"/>
    </source>
</evidence>
<dbReference type="Proteomes" id="UP001071110">
    <property type="component" value="Unassembled WGS sequence"/>
</dbReference>
<dbReference type="NCBIfam" id="TIGR01409">
    <property type="entry name" value="TAT_signal_seq"/>
    <property type="match status" value="1"/>
</dbReference>
<dbReference type="InterPro" id="IPR029052">
    <property type="entry name" value="Metallo-depent_PP-like"/>
</dbReference>
<dbReference type="RefSeq" id="WP_269028541.1">
    <property type="nucleotide sequence ID" value="NZ_BAABDP010000021.1"/>
</dbReference>
<evidence type="ECO:0000313" key="4">
    <source>
        <dbReference type="EMBL" id="MCZ2221871.1"/>
    </source>
</evidence>
<evidence type="ECO:0000313" key="5">
    <source>
        <dbReference type="Proteomes" id="UP001071110"/>
    </source>
</evidence>
<dbReference type="Pfam" id="PF09423">
    <property type="entry name" value="PhoD"/>
    <property type="match status" value="1"/>
</dbReference>
<dbReference type="PROSITE" id="PS51318">
    <property type="entry name" value="TAT"/>
    <property type="match status" value="1"/>
</dbReference>
<dbReference type="EMBL" id="JANRML010000023">
    <property type="protein sequence ID" value="MCZ2221871.1"/>
    <property type="molecule type" value="Genomic_DNA"/>
</dbReference>
<evidence type="ECO:0000259" key="2">
    <source>
        <dbReference type="Pfam" id="PF09423"/>
    </source>
</evidence>
<sequence>MYGCERRQPEGVDRQKRLSRRGFLRTAAVATSAAGAAVAVPSAQSQSTLPTKPVPVEMELAPLPFVHGVASGDPLPDAVVIWTRITPDEQAMPGSGGGTNTRVRWRVARDAQLHDVVAEGETESRVERDHTIHVDVSGLEPDTVYYYAFTVANGPHEGTASPLGRTKTAPDGHVDRQRWAVASCANWESGFFPAYKDMAARGWAGELDLTVFLGDYIYEYAQYEYAGYGPVRLHQPAHEIVALADYRTRYGRYRTDPHLRDAHAAMPWVVVWDDHEIANNNWRDGADNHNADEGDFHTRRDAAMRAYYEWMPVRLTETSDEGHIYRSLRFGDLVELTIMDLRTYRDKEFWRGGARQTGDARTMLGSEQYDWLIDTLEHSTATWNALGNSVMFSPLHLGATFNHAATRPVAKSLSANIVPAQAPLPELNDMPLNGDQWDGYDFERRRLINALGRLGKRPIFLTGDIHSEWAHTITHGGEEIGCEIVCSSITAPNVAESTKIRAGHPIFGAACGYLRAANPSLHHVALDTHGYTVVDITPEQVDAQWLRVHNILDPASPVSPGASLTWRKGEGFGQ</sequence>
<proteinExistence type="predicted"/>
<dbReference type="InterPro" id="IPR019546">
    <property type="entry name" value="TAT_signal_bac_arc"/>
</dbReference>
<gene>
    <name evidence="4" type="ORF">NUW87_10915</name>
</gene>
<keyword evidence="1" id="KW-0812">Transmembrane</keyword>
<keyword evidence="1" id="KW-0472">Membrane</keyword>
<organism evidence="4 5">
    <name type="scientific">Corynebacterium pilbarense</name>
    <dbReference type="NCBI Taxonomy" id="1288393"/>
    <lineage>
        <taxon>Bacteria</taxon>
        <taxon>Bacillati</taxon>
        <taxon>Actinomycetota</taxon>
        <taxon>Actinomycetes</taxon>
        <taxon>Mycobacteriales</taxon>
        <taxon>Corynebacteriaceae</taxon>
        <taxon>Corynebacterium</taxon>
    </lineage>
</organism>
<dbReference type="PANTHER" id="PTHR43606:SF2">
    <property type="entry name" value="ALKALINE PHOSPHATASE FAMILY PROTEIN (AFU_ORTHOLOGUE AFUA_5G03860)"/>
    <property type="match status" value="1"/>
</dbReference>
<protein>
    <submittedName>
        <fullName evidence="4">Alkaline phosphatase D family protein</fullName>
    </submittedName>
</protein>
<dbReference type="PANTHER" id="PTHR43606">
    <property type="entry name" value="PHOSPHATASE, PUTATIVE (AFU_ORTHOLOGUE AFUA_6G08710)-RELATED"/>
    <property type="match status" value="1"/>
</dbReference>
<feature type="domain" description="PhoD-like phosphatase metallophosphatase" evidence="2">
    <location>
        <begin position="180"/>
        <end position="545"/>
    </location>
</feature>
<dbReference type="SUPFAM" id="SSF56300">
    <property type="entry name" value="Metallo-dependent phosphatases"/>
    <property type="match status" value="1"/>
</dbReference>
<dbReference type="InterPro" id="IPR006311">
    <property type="entry name" value="TAT_signal"/>
</dbReference>
<name>A0A9Q4IJ29_9CORY</name>
<reference evidence="4" key="1">
    <citation type="submission" date="2022-08" db="EMBL/GenBank/DDBJ databases">
        <title>Corynebacterium sp. nov., isolated from clinical breast specimens.</title>
        <authorList>
            <person name="Zhang T."/>
        </authorList>
    </citation>
    <scope>NUCLEOTIDE SEQUENCE</scope>
    <source>
        <strain evidence="4">CCUG 57942</strain>
    </source>
</reference>
<keyword evidence="5" id="KW-1185">Reference proteome</keyword>